<dbReference type="Proteomes" id="UP001559623">
    <property type="component" value="Unassembled WGS sequence"/>
</dbReference>
<sequence length="155" mass="18316">MNHIDPAWFIDVTDAEELKKIARHVDKKYIDGAILLSYFDKEILTFREWDSLNDLWVYLAVAIDQLLQDGAATMLFPDSPREMTFKEYDRGFIKLHTKWNNSRFFVPEKELLITLLQGAADFFDAINKPLDLHSTYALERQYFDDLLQRVYGKFL</sequence>
<evidence type="ECO:0000313" key="2">
    <source>
        <dbReference type="Proteomes" id="UP001559623"/>
    </source>
</evidence>
<organism evidence="1 2">
    <name type="scientific">Selenomonas sputigena</name>
    <dbReference type="NCBI Taxonomy" id="69823"/>
    <lineage>
        <taxon>Bacteria</taxon>
        <taxon>Bacillati</taxon>
        <taxon>Bacillota</taxon>
        <taxon>Negativicutes</taxon>
        <taxon>Selenomonadales</taxon>
        <taxon>Selenomonadaceae</taxon>
        <taxon>Selenomonas</taxon>
    </lineage>
</organism>
<proteinExistence type="predicted"/>
<evidence type="ECO:0000313" key="1">
    <source>
        <dbReference type="EMBL" id="MEX5284875.1"/>
    </source>
</evidence>
<gene>
    <name evidence="1" type="ORF">QCO44_04340</name>
</gene>
<reference evidence="1 2" key="1">
    <citation type="submission" date="2023-04" db="EMBL/GenBank/DDBJ databases">
        <title>Genome Sequence of Selenomonas sputigena ATCC 33150.</title>
        <authorList>
            <person name="Miller D.P."/>
            <person name="Anvari S."/>
            <person name="Polson S.W."/>
            <person name="Macdonald M."/>
            <person name="Mcdowell J.V."/>
        </authorList>
    </citation>
    <scope>NUCLEOTIDE SEQUENCE [LARGE SCALE GENOMIC DNA]</scope>
    <source>
        <strain evidence="1 2">ATCC 33150</strain>
    </source>
</reference>
<dbReference type="RefSeq" id="WP_368846594.1">
    <property type="nucleotide sequence ID" value="NZ_CP194411.1"/>
</dbReference>
<comment type="caution">
    <text evidence="1">The sequence shown here is derived from an EMBL/GenBank/DDBJ whole genome shotgun (WGS) entry which is preliminary data.</text>
</comment>
<protein>
    <submittedName>
        <fullName evidence="1">Uncharacterized protein</fullName>
    </submittedName>
</protein>
<keyword evidence="2" id="KW-1185">Reference proteome</keyword>
<accession>A0ABV3X4Z3</accession>
<dbReference type="EMBL" id="JARVLH010000002">
    <property type="protein sequence ID" value="MEX5284875.1"/>
    <property type="molecule type" value="Genomic_DNA"/>
</dbReference>
<name>A0ABV3X4Z3_9FIRM</name>